<keyword evidence="6" id="KW-0482">Metalloprotease</keyword>
<dbReference type="Pfam" id="PF14521">
    <property type="entry name" value="Aspzincin_M35"/>
    <property type="match status" value="1"/>
</dbReference>
<reference evidence="10" key="2">
    <citation type="submission" date="2022-03" db="EMBL/GenBank/DDBJ databases">
        <title>Genome Encyclopedia of Bacteria and Archaea VI: Functional Genomics of Type Strains.</title>
        <authorList>
            <person name="Whitman W."/>
        </authorList>
    </citation>
    <scope>NUCLEOTIDE SEQUENCE</scope>
    <source>
        <strain evidence="10">HSC-15S17</strain>
    </source>
</reference>
<feature type="compositionally biased region" description="Basic residues" evidence="7">
    <location>
        <begin position="985"/>
        <end position="996"/>
    </location>
</feature>
<evidence type="ECO:0000256" key="7">
    <source>
        <dbReference type="SAM" id="MobiDB-lite"/>
    </source>
</evidence>
<proteinExistence type="predicted"/>
<dbReference type="EMBL" id="JAHTGR010000012">
    <property type="protein sequence ID" value="MBV6323478.1"/>
    <property type="molecule type" value="Genomic_DNA"/>
</dbReference>
<evidence type="ECO:0000313" key="12">
    <source>
        <dbReference type="Proteomes" id="UP001162889"/>
    </source>
</evidence>
<dbReference type="PANTHER" id="PTHR37016">
    <property type="match status" value="1"/>
</dbReference>
<keyword evidence="5" id="KW-0862">Zinc</keyword>
<dbReference type="InterPro" id="IPR050414">
    <property type="entry name" value="Fungal_M35_metalloproteases"/>
</dbReference>
<dbReference type="EMBL" id="JALJZU010000005">
    <property type="protein sequence ID" value="MCP2008832.1"/>
    <property type="molecule type" value="Genomic_DNA"/>
</dbReference>
<name>A0AA41H7H1_9BURK</name>
<evidence type="ECO:0000259" key="8">
    <source>
        <dbReference type="SMART" id="SM01351"/>
    </source>
</evidence>
<dbReference type="GO" id="GO:0006508">
    <property type="term" value="P:proteolysis"/>
    <property type="evidence" value="ECO:0007669"/>
    <property type="project" value="UniProtKB-KW"/>
</dbReference>
<accession>A0AA41H7H1</accession>
<sequence length="1076" mass="115090">MKHQPFVASLTAQPVYALGDPIVITVDIENTSAEACQLLTWGTPLEPTLSGDCFVVERDGQTIPYDGRYVKRGDPPASAYTLIGAGERQSFSVDISEVYAIDQAGQYKAALNAVFFDAFMVAGNVKAGARKRQAHEAHAAPPAEVQFEVVAGATPKSTSGQLARKAEAQLAKNNAKAPSFNGGTATQQADTIIAHGNAQYFAALSSAQLAAGPASSNSLYQTWYGAFNQGRYDKVTDDYNKIANTLANEQVTYDFTGQGHGSDTCQPGYFAFTYKGSRTVWLCSSYLSAAQIGTDCKFGTLVHEWSHAVANTDDIQYGETACLALATSDPGKAVNNADSHEYFAEHLAQSDFGKSFTFITDRSTFGKDEIDTMPSPAVIDKAFYVVADGFWPDKLGITAGTLGNSPTVKPTITFNPAVPGMSVTVTSLEAEDSSLPIAPQRFTWVCRITFADSSGFPASAGQTLAVDMTATLGGLSANAQILLIRDPNPWEVDGPTSWLSTDLRVFKIGDGDARFGATISGDANAYIKQVLANLNAGTAGESFDNLSTDATLELSQKVNGTAMFNFAIARVHYRGSTNISNVRTFFRLFPASTTSTEFDAGTTYRRATNGSEAIPLLGLSGGGDLLTIPCFAEARVDSSNTALTEQHDPANVRSMNGSGGEVFAYFGCWLDINQTQAQFPTHPSPANGAWGSGRKSIQQLVRNAHQCLVAEIAFDADPVPAGISPAASDKLAQRNLSIIESPNPGYASSRRILGTFELRPARGAEQLPDRQPDELLIEWGNLPRDSIASIYIPEVAASQIVALAGARYVNHGLTLLDEQTIQLKIGGISYVPLPPGAAFGLTGLLSVQLPDTIHKGELYTVIVRQVSDTFALPPVVIGIRGEARAAAAREQALDVIRWRRVVGSYQLTIPVRTKEVIVGAESRLLSVLRWILEAVPAGDRWQPVFSRYVALIGDRVGGLGGDPDHIKPSPDGSGGEAGGGQHGHPPGHGHGHEHTHRYHGKVSGLIYDCFGDFAGFLLDTCGKEREFCSHEQQIEALARCAWRERMAITVVACSSHPQRPVSIILQRAPKICGQEA</sequence>
<evidence type="ECO:0000256" key="5">
    <source>
        <dbReference type="ARBA" id="ARBA00022833"/>
    </source>
</evidence>
<evidence type="ECO:0000313" key="9">
    <source>
        <dbReference type="EMBL" id="MBV6323478.1"/>
    </source>
</evidence>
<reference evidence="9" key="1">
    <citation type="submission" date="2021-07" db="EMBL/GenBank/DDBJ databases">
        <title>Characterization of violacein-producing bacteria and related species.</title>
        <authorList>
            <person name="Wilson H.S."/>
            <person name="De Leon M.E."/>
        </authorList>
    </citation>
    <scope>NUCLEOTIDE SEQUENCE</scope>
    <source>
        <strain evidence="9">HSC-15S17</strain>
    </source>
</reference>
<evidence type="ECO:0000313" key="10">
    <source>
        <dbReference type="EMBL" id="MCP2008832.1"/>
    </source>
</evidence>
<feature type="compositionally biased region" description="Gly residues" evidence="7">
    <location>
        <begin position="972"/>
        <end position="984"/>
    </location>
</feature>
<evidence type="ECO:0000256" key="2">
    <source>
        <dbReference type="ARBA" id="ARBA00022670"/>
    </source>
</evidence>
<feature type="domain" description="Lysine-specific metallo-endopeptidase" evidence="8">
    <location>
        <begin position="207"/>
        <end position="345"/>
    </location>
</feature>
<dbReference type="AlphaFoldDB" id="A0AA41H7H1"/>
<evidence type="ECO:0000256" key="6">
    <source>
        <dbReference type="ARBA" id="ARBA00023049"/>
    </source>
</evidence>
<evidence type="ECO:0000256" key="1">
    <source>
        <dbReference type="ARBA" id="ARBA00001947"/>
    </source>
</evidence>
<feature type="region of interest" description="Disordered" evidence="7">
    <location>
        <begin position="960"/>
        <end position="996"/>
    </location>
</feature>
<evidence type="ECO:0000313" key="11">
    <source>
        <dbReference type="Proteomes" id="UP001155901"/>
    </source>
</evidence>
<keyword evidence="3" id="KW-0479">Metal-binding</keyword>
<dbReference type="SMART" id="SM01351">
    <property type="entry name" value="Aspzincin_M35"/>
    <property type="match status" value="1"/>
</dbReference>
<protein>
    <recommendedName>
        <fullName evidence="8">Lysine-specific metallo-endopeptidase domain-containing protein</fullName>
    </recommendedName>
</protein>
<dbReference type="GO" id="GO:0046872">
    <property type="term" value="F:metal ion binding"/>
    <property type="evidence" value="ECO:0007669"/>
    <property type="project" value="UniProtKB-KW"/>
</dbReference>
<dbReference type="Proteomes" id="UP001155901">
    <property type="component" value="Unassembled WGS sequence"/>
</dbReference>
<dbReference type="RefSeq" id="WP_217944209.1">
    <property type="nucleotide sequence ID" value="NZ_JAHTGR010000012.1"/>
</dbReference>
<dbReference type="Proteomes" id="UP001162889">
    <property type="component" value="Unassembled WGS sequence"/>
</dbReference>
<gene>
    <name evidence="9" type="ORF">KVP70_21310</name>
    <name evidence="10" type="ORF">L1274_002545</name>
</gene>
<comment type="caution">
    <text evidence="9">The sequence shown here is derived from an EMBL/GenBank/DDBJ whole genome shotgun (WGS) entry which is preliminary data.</text>
</comment>
<organism evidence="9 11">
    <name type="scientific">Duganella violaceipulchra</name>
    <dbReference type="NCBI Taxonomy" id="2849652"/>
    <lineage>
        <taxon>Bacteria</taxon>
        <taxon>Pseudomonadati</taxon>
        <taxon>Pseudomonadota</taxon>
        <taxon>Betaproteobacteria</taxon>
        <taxon>Burkholderiales</taxon>
        <taxon>Oxalobacteraceae</taxon>
        <taxon>Telluria group</taxon>
        <taxon>Duganella</taxon>
    </lineage>
</organism>
<keyword evidence="4" id="KW-0378">Hydrolase</keyword>
<dbReference type="InterPro" id="IPR029463">
    <property type="entry name" value="Lys_MEP"/>
</dbReference>
<keyword evidence="12" id="KW-1185">Reference proteome</keyword>
<dbReference type="GO" id="GO:0004222">
    <property type="term" value="F:metalloendopeptidase activity"/>
    <property type="evidence" value="ECO:0007669"/>
    <property type="project" value="InterPro"/>
</dbReference>
<keyword evidence="2" id="KW-0645">Protease</keyword>
<evidence type="ECO:0000256" key="4">
    <source>
        <dbReference type="ARBA" id="ARBA00022801"/>
    </source>
</evidence>
<dbReference type="PANTHER" id="PTHR37016:SF3">
    <property type="entry name" value="NEUTRAL PROTEASE 2-RELATED"/>
    <property type="match status" value="1"/>
</dbReference>
<comment type="cofactor">
    <cofactor evidence="1">
        <name>Zn(2+)</name>
        <dbReference type="ChEBI" id="CHEBI:29105"/>
    </cofactor>
</comment>
<evidence type="ECO:0000256" key="3">
    <source>
        <dbReference type="ARBA" id="ARBA00022723"/>
    </source>
</evidence>